<reference evidence="2" key="1">
    <citation type="journal article" date="2012" name="Nat. Biotechnol.">
        <title>Reference genome sequence of the model plant Setaria.</title>
        <authorList>
            <person name="Bennetzen J.L."/>
            <person name="Schmutz J."/>
            <person name="Wang H."/>
            <person name="Percifield R."/>
            <person name="Hawkins J."/>
            <person name="Pontaroli A.C."/>
            <person name="Estep M."/>
            <person name="Feng L."/>
            <person name="Vaughn J.N."/>
            <person name="Grimwood J."/>
            <person name="Jenkins J."/>
            <person name="Barry K."/>
            <person name="Lindquist E."/>
            <person name="Hellsten U."/>
            <person name="Deshpande S."/>
            <person name="Wang X."/>
            <person name="Wu X."/>
            <person name="Mitros T."/>
            <person name="Triplett J."/>
            <person name="Yang X."/>
            <person name="Ye C.Y."/>
            <person name="Mauro-Herrera M."/>
            <person name="Wang L."/>
            <person name="Li P."/>
            <person name="Sharma M."/>
            <person name="Sharma R."/>
            <person name="Ronald P.C."/>
            <person name="Panaud O."/>
            <person name="Kellogg E.A."/>
            <person name="Brutnell T.P."/>
            <person name="Doust A.N."/>
            <person name="Tuskan G.A."/>
            <person name="Rokhsar D."/>
            <person name="Devos K.M."/>
        </authorList>
    </citation>
    <scope>NUCLEOTIDE SEQUENCE [LARGE SCALE GENOMIC DNA]</scope>
    <source>
        <strain evidence="2">cv. Yugu1</strain>
    </source>
</reference>
<keyword evidence="2" id="KW-1185">Reference proteome</keyword>
<evidence type="ECO:0000313" key="1">
    <source>
        <dbReference type="EnsemblPlants" id="KQL11284"/>
    </source>
</evidence>
<dbReference type="InParanoid" id="K3Y4C7"/>
<proteinExistence type="predicted"/>
<dbReference type="Gramene" id="KQL11284">
    <property type="protein sequence ID" value="KQL11284"/>
    <property type="gene ID" value="SETIT_009065mg"/>
</dbReference>
<protein>
    <submittedName>
        <fullName evidence="1">Uncharacterized protein</fullName>
    </submittedName>
</protein>
<dbReference type="HOGENOM" id="CLU_3336474_0_0_1"/>
<organism evidence="1 2">
    <name type="scientific">Setaria italica</name>
    <name type="common">Foxtail millet</name>
    <name type="synonym">Panicum italicum</name>
    <dbReference type="NCBI Taxonomy" id="4555"/>
    <lineage>
        <taxon>Eukaryota</taxon>
        <taxon>Viridiplantae</taxon>
        <taxon>Streptophyta</taxon>
        <taxon>Embryophyta</taxon>
        <taxon>Tracheophyta</taxon>
        <taxon>Spermatophyta</taxon>
        <taxon>Magnoliopsida</taxon>
        <taxon>Liliopsida</taxon>
        <taxon>Poales</taxon>
        <taxon>Poaceae</taxon>
        <taxon>PACMAD clade</taxon>
        <taxon>Panicoideae</taxon>
        <taxon>Panicodae</taxon>
        <taxon>Paniceae</taxon>
        <taxon>Cenchrinae</taxon>
        <taxon>Setaria</taxon>
    </lineage>
</organism>
<sequence length="38" mass="4240">MNDSLAPSIICIFHISCPTCQDVCHCQSDMLLSQQDEL</sequence>
<dbReference type="EMBL" id="AGNK02002592">
    <property type="status" value="NOT_ANNOTATED_CDS"/>
    <property type="molecule type" value="Genomic_DNA"/>
</dbReference>
<reference evidence="1" key="2">
    <citation type="submission" date="2018-08" db="UniProtKB">
        <authorList>
            <consortium name="EnsemblPlants"/>
        </authorList>
    </citation>
    <scope>IDENTIFICATION</scope>
    <source>
        <strain evidence="1">Yugu1</strain>
    </source>
</reference>
<dbReference type="EnsemblPlants" id="KQL11284">
    <property type="protein sequence ID" value="KQL11284"/>
    <property type="gene ID" value="SETIT_009065mg"/>
</dbReference>
<name>K3Y4C7_SETIT</name>
<dbReference type="Proteomes" id="UP000004995">
    <property type="component" value="Unassembled WGS sequence"/>
</dbReference>
<accession>K3Y4C7</accession>
<evidence type="ECO:0000313" key="2">
    <source>
        <dbReference type="Proteomes" id="UP000004995"/>
    </source>
</evidence>
<dbReference type="AlphaFoldDB" id="K3Y4C7"/>